<dbReference type="InterPro" id="IPR001173">
    <property type="entry name" value="Glyco_trans_2-like"/>
</dbReference>
<comment type="caution">
    <text evidence="2">The sequence shown here is derived from an EMBL/GenBank/DDBJ whole genome shotgun (WGS) entry which is preliminary data.</text>
</comment>
<dbReference type="STRING" id="1150600.ADIARSV_2822"/>
<sequence>MEIIVIDGGSTDGTVDILKANHPSIAYWKSEKDYGVYDAMNKALDHVSGEWVYFLGADDELLQGFSDLAEELKSQSTIYYGSVLKDSMKYLGRLSDYLHAKTGICHQAMIYPSSVFKKYTFPDDYSISADQVLNMWCWKDKLFDFEFKDHMVAIFNHTGISSVKKDALFEKRKSSLILENYGIMIWLRFLFKRLKESF</sequence>
<keyword evidence="2" id="KW-0808">Transferase</keyword>
<evidence type="ECO:0000259" key="1">
    <source>
        <dbReference type="Pfam" id="PF00535"/>
    </source>
</evidence>
<evidence type="ECO:0000313" key="2">
    <source>
        <dbReference type="EMBL" id="EOR93988.1"/>
    </source>
</evidence>
<dbReference type="Proteomes" id="UP000014174">
    <property type="component" value="Unassembled WGS sequence"/>
</dbReference>
<dbReference type="SUPFAM" id="SSF53448">
    <property type="entry name" value="Nucleotide-diphospho-sugar transferases"/>
    <property type="match status" value="1"/>
</dbReference>
<dbReference type="Gene3D" id="3.90.550.10">
    <property type="entry name" value="Spore Coat Polysaccharide Biosynthesis Protein SpsA, Chain A"/>
    <property type="match status" value="1"/>
</dbReference>
<reference evidence="2 3" key="1">
    <citation type="journal article" date="2013" name="Genome Announc.">
        <title>Draft Genome Sequence of Arcticibacter svalbardensis Strain MN12-7T, a Member of the Family Sphingobacteriaceae Isolated from an Arctic Soil Sample.</title>
        <authorList>
            <person name="Shivaji S."/>
            <person name="Ara S."/>
            <person name="Prasad S."/>
            <person name="Manasa B.P."/>
            <person name="Begum Z."/>
            <person name="Singh A."/>
            <person name="Kumar Pinnaka A."/>
        </authorList>
    </citation>
    <scope>NUCLEOTIDE SEQUENCE [LARGE SCALE GENOMIC DNA]</scope>
    <source>
        <strain evidence="2 3">MN12-7</strain>
    </source>
</reference>
<dbReference type="eggNOG" id="COG1216">
    <property type="taxonomic scope" value="Bacteria"/>
</dbReference>
<gene>
    <name evidence="2" type="ORF">ADIARSV_2822</name>
</gene>
<keyword evidence="3" id="KW-1185">Reference proteome</keyword>
<evidence type="ECO:0000313" key="3">
    <source>
        <dbReference type="Proteomes" id="UP000014174"/>
    </source>
</evidence>
<name>R9GQJ0_9SPHI</name>
<protein>
    <submittedName>
        <fullName evidence="2">Glycosyl transferase, family 2</fullName>
    </submittedName>
</protein>
<proteinExistence type="predicted"/>
<dbReference type="InterPro" id="IPR029044">
    <property type="entry name" value="Nucleotide-diphossugar_trans"/>
</dbReference>
<accession>R9GQJ0</accession>
<feature type="domain" description="Glycosyltransferase 2-like" evidence="1">
    <location>
        <begin position="2"/>
        <end position="90"/>
    </location>
</feature>
<dbReference type="GO" id="GO:0016740">
    <property type="term" value="F:transferase activity"/>
    <property type="evidence" value="ECO:0007669"/>
    <property type="project" value="UniProtKB-KW"/>
</dbReference>
<dbReference type="EMBL" id="AQPN01000100">
    <property type="protein sequence ID" value="EOR93988.1"/>
    <property type="molecule type" value="Genomic_DNA"/>
</dbReference>
<organism evidence="2 3">
    <name type="scientific">Arcticibacter svalbardensis MN12-7</name>
    <dbReference type="NCBI Taxonomy" id="1150600"/>
    <lineage>
        <taxon>Bacteria</taxon>
        <taxon>Pseudomonadati</taxon>
        <taxon>Bacteroidota</taxon>
        <taxon>Sphingobacteriia</taxon>
        <taxon>Sphingobacteriales</taxon>
        <taxon>Sphingobacteriaceae</taxon>
        <taxon>Arcticibacter</taxon>
    </lineage>
</organism>
<dbReference type="Pfam" id="PF00535">
    <property type="entry name" value="Glycos_transf_2"/>
    <property type="match status" value="1"/>
</dbReference>
<dbReference type="AlphaFoldDB" id="R9GQJ0"/>